<keyword evidence="8" id="KW-0460">Magnesium</keyword>
<evidence type="ECO:0000259" key="10">
    <source>
        <dbReference type="Pfam" id="PF01909"/>
    </source>
</evidence>
<proteinExistence type="inferred from homology"/>
<keyword evidence="12" id="KW-1185">Reference proteome</keyword>
<dbReference type="InterPro" id="IPR052038">
    <property type="entry name" value="Type-VII_TA_antitoxin"/>
</dbReference>
<dbReference type="RefSeq" id="WP_328983770.1">
    <property type="nucleotide sequence ID" value="NZ_CP121472.1"/>
</dbReference>
<comment type="cofactor">
    <cofactor evidence="1">
        <name>Mg(2+)</name>
        <dbReference type="ChEBI" id="CHEBI:18420"/>
    </cofactor>
</comment>
<evidence type="ECO:0000256" key="8">
    <source>
        <dbReference type="ARBA" id="ARBA00022842"/>
    </source>
</evidence>
<organism evidence="11 12">
    <name type="scientific">Thiorhodovibrio winogradskyi</name>
    <dbReference type="NCBI Taxonomy" id="77007"/>
    <lineage>
        <taxon>Bacteria</taxon>
        <taxon>Pseudomonadati</taxon>
        <taxon>Pseudomonadota</taxon>
        <taxon>Gammaproteobacteria</taxon>
        <taxon>Chromatiales</taxon>
        <taxon>Chromatiaceae</taxon>
        <taxon>Thiorhodovibrio</taxon>
    </lineage>
</organism>
<dbReference type="PANTHER" id="PTHR33571">
    <property type="entry name" value="SSL8005 PROTEIN"/>
    <property type="match status" value="1"/>
</dbReference>
<keyword evidence="6" id="KW-0547">Nucleotide-binding</keyword>
<dbReference type="PANTHER" id="PTHR33571:SF14">
    <property type="entry name" value="PROTEIN ADENYLYLTRANSFERASE MJ0435-RELATED"/>
    <property type="match status" value="1"/>
</dbReference>
<comment type="similarity">
    <text evidence="9">Belongs to the MntA antitoxin family.</text>
</comment>
<evidence type="ECO:0000256" key="2">
    <source>
        <dbReference type="ARBA" id="ARBA00022649"/>
    </source>
</evidence>
<keyword evidence="4" id="KW-0548">Nucleotidyltransferase</keyword>
<keyword evidence="2" id="KW-1277">Toxin-antitoxin system</keyword>
<keyword evidence="3" id="KW-0808">Transferase</keyword>
<dbReference type="Pfam" id="PF01909">
    <property type="entry name" value="NTP_transf_2"/>
    <property type="match status" value="1"/>
</dbReference>
<keyword evidence="7" id="KW-0067">ATP-binding</keyword>
<dbReference type="CDD" id="cd05403">
    <property type="entry name" value="NT_KNTase_like"/>
    <property type="match status" value="1"/>
</dbReference>
<evidence type="ECO:0000256" key="6">
    <source>
        <dbReference type="ARBA" id="ARBA00022741"/>
    </source>
</evidence>
<dbReference type="EMBL" id="CP121472">
    <property type="protein sequence ID" value="WPL17974.1"/>
    <property type="molecule type" value="Genomic_DNA"/>
</dbReference>
<evidence type="ECO:0000256" key="4">
    <source>
        <dbReference type="ARBA" id="ARBA00022695"/>
    </source>
</evidence>
<evidence type="ECO:0000256" key="9">
    <source>
        <dbReference type="ARBA" id="ARBA00038276"/>
    </source>
</evidence>
<dbReference type="SUPFAM" id="SSF81301">
    <property type="entry name" value="Nucleotidyltransferase"/>
    <property type="match status" value="1"/>
</dbReference>
<evidence type="ECO:0000256" key="7">
    <source>
        <dbReference type="ARBA" id="ARBA00022840"/>
    </source>
</evidence>
<dbReference type="InterPro" id="IPR043519">
    <property type="entry name" value="NT_sf"/>
</dbReference>
<reference evidence="11 12" key="1">
    <citation type="journal article" date="2023" name="Microorganisms">
        <title>Thiorhodovibrio frisius and Trv. litoralis spp. nov., Two Novel Members from a Clade of Fastidious Purple Sulfur Bacteria That Exhibit Unique Red-Shifted Light-Harvesting Capabilities.</title>
        <authorList>
            <person name="Methner A."/>
            <person name="Kuzyk S.B."/>
            <person name="Petersen J."/>
            <person name="Bauer S."/>
            <person name="Brinkmann H."/>
            <person name="Sichau K."/>
            <person name="Wanner G."/>
            <person name="Wolf J."/>
            <person name="Neumann-Schaal M."/>
            <person name="Henke P."/>
            <person name="Tank M."/>
            <person name="Sproer C."/>
            <person name="Bunk B."/>
            <person name="Overmann J."/>
        </authorList>
    </citation>
    <scope>NUCLEOTIDE SEQUENCE [LARGE SCALE GENOMIC DNA]</scope>
    <source>
        <strain evidence="11 12">DSM 6702</strain>
    </source>
</reference>
<dbReference type="Proteomes" id="UP001432180">
    <property type="component" value="Chromosome"/>
</dbReference>
<gene>
    <name evidence="11" type="ORF">Thiowin_03022</name>
</gene>
<evidence type="ECO:0000256" key="5">
    <source>
        <dbReference type="ARBA" id="ARBA00022723"/>
    </source>
</evidence>
<sequence length="97" mass="11066">MNRDDILVRLRQLQPELKERFAVERIGLFGSAARDTLGENSDIDLLVAFRGRATLDRYFGLKQFLETALARRIDLVTERGLKPLARASVEQDLIHVS</sequence>
<name>A0ABZ0SBP6_9GAMM</name>
<keyword evidence="5" id="KW-0479">Metal-binding</keyword>
<protein>
    <submittedName>
        <fullName evidence="11">Nucleotidyltransferase</fullName>
    </submittedName>
</protein>
<evidence type="ECO:0000313" key="12">
    <source>
        <dbReference type="Proteomes" id="UP001432180"/>
    </source>
</evidence>
<evidence type="ECO:0000256" key="1">
    <source>
        <dbReference type="ARBA" id="ARBA00001946"/>
    </source>
</evidence>
<evidence type="ECO:0000256" key="3">
    <source>
        <dbReference type="ARBA" id="ARBA00022679"/>
    </source>
</evidence>
<dbReference type="Gene3D" id="3.30.460.10">
    <property type="entry name" value="Beta Polymerase, domain 2"/>
    <property type="match status" value="1"/>
</dbReference>
<evidence type="ECO:0000313" key="11">
    <source>
        <dbReference type="EMBL" id="WPL17974.1"/>
    </source>
</evidence>
<feature type="domain" description="Polymerase nucleotidyl transferase" evidence="10">
    <location>
        <begin position="10"/>
        <end position="93"/>
    </location>
</feature>
<accession>A0ABZ0SBP6</accession>
<dbReference type="InterPro" id="IPR002934">
    <property type="entry name" value="Polymerase_NTP_transf_dom"/>
</dbReference>